<evidence type="ECO:0000256" key="4">
    <source>
        <dbReference type="ARBA" id="ARBA00022833"/>
    </source>
</evidence>
<dbReference type="SUPFAM" id="SSF55486">
    <property type="entry name" value="Metalloproteases ('zincins'), catalytic domain"/>
    <property type="match status" value="1"/>
</dbReference>
<feature type="coiled-coil region" evidence="7">
    <location>
        <begin position="21"/>
        <end position="48"/>
    </location>
</feature>
<gene>
    <name evidence="9" type="ORF">P4T90_05695</name>
</gene>
<dbReference type="InterPro" id="IPR001333">
    <property type="entry name" value="Peptidase_M32_Taq"/>
</dbReference>
<dbReference type="PANTHER" id="PTHR34217">
    <property type="entry name" value="METAL-DEPENDENT CARBOXYPEPTIDASE"/>
    <property type="match status" value="1"/>
</dbReference>
<proteinExistence type="inferred from homology"/>
<reference evidence="9 10" key="1">
    <citation type="submission" date="2023-03" db="EMBL/GenBank/DDBJ databases">
        <title>Bacillus Genome Sequencing.</title>
        <authorList>
            <person name="Dunlap C."/>
        </authorList>
    </citation>
    <scope>NUCLEOTIDE SEQUENCE [LARGE SCALE GENOMIC DNA]</scope>
    <source>
        <strain evidence="9 10">B-23453</strain>
    </source>
</reference>
<keyword evidence="5 6" id="KW-0482">Metalloprotease</keyword>
<sequence length="556" mass="64417">MNSTKKPTRWNLERLYQEEGITSFINHLDFLSKRLDKLEKNNGHFDENGTEEQYTELNIIGDIEKAESYYYCLTTEEVDPSILTSINLTITALKLKMRSLLDLKIEMMKSKELHTASRLTIQALKGYEDIYNQVKNNLRVRVNYEGEERNLTFTNANYIAMTHSDQKTREKVFNALNNTLEAHSNIFSTIYNQMIGLRLNLNKAEGKNNYLDESFIFNGLSHNIIQTMWNAVDHYLPELNRYIEAKANEINKGVGISWYQLMSSSQEIAYKIDFFKAVDVLTAALGKIDSKMGEFVKNAVENGWVDAEKRSTKQIGGFCVPFIREGESRISLNYDETFNSARILAHELGHAWHYYQIKESPFAGFLEDRLEMTIAETASIFFESSFIDSIIQEIKIPLLKKALLGWKIERSLNYLMNIRGAYLFEKQVYELRLQGPINPSQLEGVSIKSQSTAYGEALTQYEPFVWIKYGQFFQTEVPFYNYPYSFGFLFSNGLLELSKKEGDRFSQSFSDFLSMTGSISAEKLVKEYFKIDLAEPEFWKQSVKRIVNDVDLYLKL</sequence>
<comment type="cofactor">
    <cofactor evidence="6">
        <name>Zn(2+)</name>
        <dbReference type="ChEBI" id="CHEBI:29105"/>
    </cofactor>
    <text evidence="6">Binds 1 zinc ion.</text>
</comment>
<dbReference type="RefSeq" id="WP_066265406.1">
    <property type="nucleotide sequence ID" value="NZ_JARMAB010000006.1"/>
</dbReference>
<feature type="domain" description="Peptidase M3A/M3B catalytic" evidence="8">
    <location>
        <begin position="297"/>
        <end position="541"/>
    </location>
</feature>
<dbReference type="Proteomes" id="UP001341444">
    <property type="component" value="Unassembled WGS sequence"/>
</dbReference>
<keyword evidence="10" id="KW-1185">Reference proteome</keyword>
<accession>A0ABU6MD36</accession>
<evidence type="ECO:0000313" key="9">
    <source>
        <dbReference type="EMBL" id="MED1202585.1"/>
    </source>
</evidence>
<dbReference type="InterPro" id="IPR001567">
    <property type="entry name" value="Pept_M3A_M3B_dom"/>
</dbReference>
<dbReference type="PANTHER" id="PTHR34217:SF1">
    <property type="entry name" value="CARBOXYPEPTIDASE 1"/>
    <property type="match status" value="1"/>
</dbReference>
<keyword evidence="3 6" id="KW-0378">Hydrolase</keyword>
<evidence type="ECO:0000256" key="2">
    <source>
        <dbReference type="ARBA" id="ARBA00022723"/>
    </source>
</evidence>
<keyword evidence="2 6" id="KW-0479">Metal-binding</keyword>
<protein>
    <submittedName>
        <fullName evidence="9">M3 family metallopeptidase</fullName>
    </submittedName>
</protein>
<evidence type="ECO:0000256" key="1">
    <source>
        <dbReference type="ARBA" id="ARBA00022670"/>
    </source>
</evidence>
<dbReference type="Pfam" id="PF01432">
    <property type="entry name" value="Peptidase_M3"/>
    <property type="match status" value="1"/>
</dbReference>
<comment type="similarity">
    <text evidence="6">Belongs to the peptidase M3 family.</text>
</comment>
<organism evidence="9 10">
    <name type="scientific">Heyndrickxia acidicola</name>
    <dbReference type="NCBI Taxonomy" id="209389"/>
    <lineage>
        <taxon>Bacteria</taxon>
        <taxon>Bacillati</taxon>
        <taxon>Bacillota</taxon>
        <taxon>Bacilli</taxon>
        <taxon>Bacillales</taxon>
        <taxon>Bacillaceae</taxon>
        <taxon>Heyndrickxia</taxon>
    </lineage>
</organism>
<comment type="caution">
    <text evidence="9">The sequence shown here is derived from an EMBL/GenBank/DDBJ whole genome shotgun (WGS) entry which is preliminary data.</text>
</comment>
<evidence type="ECO:0000256" key="6">
    <source>
        <dbReference type="RuleBase" id="RU003435"/>
    </source>
</evidence>
<evidence type="ECO:0000259" key="8">
    <source>
        <dbReference type="Pfam" id="PF01432"/>
    </source>
</evidence>
<keyword evidence="1 6" id="KW-0645">Protease</keyword>
<evidence type="ECO:0000313" key="10">
    <source>
        <dbReference type="Proteomes" id="UP001341444"/>
    </source>
</evidence>
<name>A0ABU6MD36_9BACI</name>
<keyword evidence="7" id="KW-0175">Coiled coil</keyword>
<dbReference type="Gene3D" id="1.10.1370.30">
    <property type="match status" value="1"/>
</dbReference>
<evidence type="ECO:0000256" key="7">
    <source>
        <dbReference type="SAM" id="Coils"/>
    </source>
</evidence>
<dbReference type="EMBL" id="JARMAB010000006">
    <property type="protein sequence ID" value="MED1202585.1"/>
    <property type="molecule type" value="Genomic_DNA"/>
</dbReference>
<evidence type="ECO:0000256" key="3">
    <source>
        <dbReference type="ARBA" id="ARBA00022801"/>
    </source>
</evidence>
<keyword evidence="4 6" id="KW-0862">Zinc</keyword>
<evidence type="ECO:0000256" key="5">
    <source>
        <dbReference type="ARBA" id="ARBA00023049"/>
    </source>
</evidence>